<evidence type="ECO:0000313" key="3">
    <source>
        <dbReference type="Proteomes" id="UP000587396"/>
    </source>
</evidence>
<keyword evidence="1" id="KW-1133">Transmembrane helix</keyword>
<accession>A0A842JIH3</accession>
<feature type="transmembrane region" description="Helical" evidence="1">
    <location>
        <begin position="59"/>
        <end position="80"/>
    </location>
</feature>
<protein>
    <submittedName>
        <fullName evidence="2">Uncharacterized protein</fullName>
    </submittedName>
</protein>
<comment type="caution">
    <text evidence="2">The sequence shown here is derived from an EMBL/GenBank/DDBJ whole genome shotgun (WGS) entry which is preliminary data.</text>
</comment>
<name>A0A842JIH3_9ACTN</name>
<dbReference type="AlphaFoldDB" id="A0A842JIH3"/>
<sequence length="113" mass="11913">MGKSMSARKAKAYEDIERLKANRRKDIIKCAAALAAIIVLVTVKLALETSGVLEVGNMAVGAAMMMAGIGLAILGGTSSVDFTRSGNEIRGIQASVGITKQDIKNYEQAKREG</sequence>
<dbReference type="Proteomes" id="UP000587396">
    <property type="component" value="Unassembled WGS sequence"/>
</dbReference>
<evidence type="ECO:0000256" key="1">
    <source>
        <dbReference type="SAM" id="Phobius"/>
    </source>
</evidence>
<keyword evidence="3" id="KW-1185">Reference proteome</keyword>
<proteinExistence type="predicted"/>
<keyword evidence="1" id="KW-0812">Transmembrane</keyword>
<gene>
    <name evidence="2" type="ORF">H7313_13160</name>
</gene>
<keyword evidence="1" id="KW-0472">Membrane</keyword>
<dbReference type="RefSeq" id="WP_185906014.1">
    <property type="nucleotide sequence ID" value="NZ_JAASIO010000014.1"/>
</dbReference>
<evidence type="ECO:0000313" key="2">
    <source>
        <dbReference type="EMBL" id="MBC2890281.1"/>
    </source>
</evidence>
<dbReference type="EMBL" id="JACMSE010000011">
    <property type="protein sequence ID" value="MBC2890281.1"/>
    <property type="molecule type" value="Genomic_DNA"/>
</dbReference>
<organism evidence="2 3">
    <name type="scientific">Gordonibacter massiliensis</name>
    <name type="common">ex Traore et al. 2017</name>
    <dbReference type="NCBI Taxonomy" id="1841863"/>
    <lineage>
        <taxon>Bacteria</taxon>
        <taxon>Bacillati</taxon>
        <taxon>Actinomycetota</taxon>
        <taxon>Coriobacteriia</taxon>
        <taxon>Eggerthellales</taxon>
        <taxon>Eggerthellaceae</taxon>
        <taxon>Gordonibacter</taxon>
    </lineage>
</organism>
<reference evidence="2 3" key="1">
    <citation type="submission" date="2020-08" db="EMBL/GenBank/DDBJ databases">
        <authorList>
            <person name="Liu C."/>
            <person name="Sun Q."/>
        </authorList>
    </citation>
    <scope>NUCLEOTIDE SEQUENCE [LARGE SCALE GENOMIC DNA]</scope>
    <source>
        <strain evidence="2 3">N22</strain>
    </source>
</reference>
<feature type="transmembrane region" description="Helical" evidence="1">
    <location>
        <begin position="27"/>
        <end position="47"/>
    </location>
</feature>